<keyword evidence="1" id="KW-1133">Transmembrane helix</keyword>
<evidence type="ECO:0000313" key="3">
    <source>
        <dbReference type="EMBL" id="KPD03955.1"/>
    </source>
</evidence>
<dbReference type="GeneID" id="79718704"/>
<accession>A0A0N0Z957</accession>
<dbReference type="InterPro" id="IPR036873">
    <property type="entry name" value="Rhodanese-like_dom_sf"/>
</dbReference>
<dbReference type="PANTHER" id="PTHR43031:SF18">
    <property type="entry name" value="RHODANESE-RELATED SULFURTRANSFERASES"/>
    <property type="match status" value="1"/>
</dbReference>
<name>A0A0N0Z957_9GAMM</name>
<dbReference type="InterPro" id="IPR001763">
    <property type="entry name" value="Rhodanese-like_dom"/>
</dbReference>
<keyword evidence="1" id="KW-0812">Transmembrane</keyword>
<comment type="caution">
    <text evidence="3">The sequence shown here is derived from an EMBL/GenBank/DDBJ whole genome shotgun (WGS) entry which is preliminary data.</text>
</comment>
<dbReference type="Gene3D" id="3.40.250.10">
    <property type="entry name" value="Rhodanese-like domain"/>
    <property type="match status" value="1"/>
</dbReference>
<dbReference type="PANTHER" id="PTHR43031">
    <property type="entry name" value="FAD-DEPENDENT OXIDOREDUCTASE"/>
    <property type="match status" value="1"/>
</dbReference>
<proteinExistence type="predicted"/>
<dbReference type="OrthoDB" id="9808735at2"/>
<evidence type="ECO:0000259" key="2">
    <source>
        <dbReference type="PROSITE" id="PS50206"/>
    </source>
</evidence>
<dbReference type="SUPFAM" id="SSF52821">
    <property type="entry name" value="Rhodanese/Cell cycle control phosphatase"/>
    <property type="match status" value="1"/>
</dbReference>
<feature type="transmembrane region" description="Helical" evidence="1">
    <location>
        <begin position="12"/>
        <end position="31"/>
    </location>
</feature>
<dbReference type="InterPro" id="IPR050229">
    <property type="entry name" value="GlpE_sulfurtransferase"/>
</dbReference>
<dbReference type="Pfam" id="PF00581">
    <property type="entry name" value="Rhodanese"/>
    <property type="match status" value="1"/>
</dbReference>
<keyword evidence="3" id="KW-0808">Transferase</keyword>
<protein>
    <submittedName>
        <fullName evidence="3">Rhodanese family sulfurtransferase</fullName>
    </submittedName>
</protein>
<reference evidence="3 4" key="1">
    <citation type="submission" date="2015-07" db="EMBL/GenBank/DDBJ databases">
        <title>ATOL: Assembling a taxonomically balanced genome-scale reconstruction of the evolutionary history of the Enterobacteriaceae.</title>
        <authorList>
            <person name="Plunkett G.III."/>
            <person name="Neeno-Eckwall E.C."/>
            <person name="Glasner J.D."/>
            <person name="Perna N.T."/>
        </authorList>
    </citation>
    <scope>NUCLEOTIDE SEQUENCE [LARGE SCALE GENOMIC DNA]</scope>
    <source>
        <strain evidence="3 4">ATCC 35017</strain>
    </source>
</reference>
<dbReference type="GO" id="GO:0016740">
    <property type="term" value="F:transferase activity"/>
    <property type="evidence" value="ECO:0007669"/>
    <property type="project" value="UniProtKB-KW"/>
</dbReference>
<dbReference type="SMART" id="SM00450">
    <property type="entry name" value="RHOD"/>
    <property type="match status" value="1"/>
</dbReference>
<organism evidence="3 4">
    <name type="scientific">Moellerella wisconsensis ATCC 35017</name>
    <dbReference type="NCBI Taxonomy" id="1354267"/>
    <lineage>
        <taxon>Bacteria</taxon>
        <taxon>Pseudomonadati</taxon>
        <taxon>Pseudomonadota</taxon>
        <taxon>Gammaproteobacteria</taxon>
        <taxon>Enterobacterales</taxon>
        <taxon>Morganellaceae</taxon>
        <taxon>Moellerella</taxon>
    </lineage>
</organism>
<dbReference type="Proteomes" id="UP000053226">
    <property type="component" value="Unassembled WGS sequence"/>
</dbReference>
<dbReference type="RefSeq" id="WP_047255844.1">
    <property type="nucleotide sequence ID" value="NZ_CAWMUS010000006.1"/>
</dbReference>
<dbReference type="CDD" id="cd00158">
    <property type="entry name" value="RHOD"/>
    <property type="match status" value="1"/>
</dbReference>
<keyword evidence="1" id="KW-0472">Membrane</keyword>
<gene>
    <name evidence="3" type="ORF">M992_0552</name>
</gene>
<dbReference type="AlphaFoldDB" id="A0A0N0Z957"/>
<feature type="domain" description="Rhodanese" evidence="2">
    <location>
        <begin position="51"/>
        <end position="142"/>
    </location>
</feature>
<sequence>MMQEIMQFISQHMVLSLVWVALLVAVIVITFKGMFSKSKVITSGQAVQLINKQEAVVVDLRSREDFRKGHIIDSINLTPSEIKDNNLGELDKYKQKPVIIASATGMDGNKPAEQLIQHGFEQIFILKDGISGWTGDNLPLARGKK</sequence>
<dbReference type="PROSITE" id="PS50206">
    <property type="entry name" value="RHODANESE_3"/>
    <property type="match status" value="1"/>
</dbReference>
<dbReference type="EMBL" id="LGAA01000006">
    <property type="protein sequence ID" value="KPD03955.1"/>
    <property type="molecule type" value="Genomic_DNA"/>
</dbReference>
<evidence type="ECO:0000256" key="1">
    <source>
        <dbReference type="SAM" id="Phobius"/>
    </source>
</evidence>
<evidence type="ECO:0000313" key="4">
    <source>
        <dbReference type="Proteomes" id="UP000053226"/>
    </source>
</evidence>
<keyword evidence="4" id="KW-1185">Reference proteome</keyword>